<accession>A0ABR3UL99</accession>
<evidence type="ECO:0000313" key="2">
    <source>
        <dbReference type="EMBL" id="KAL1797094.1"/>
    </source>
</evidence>
<dbReference type="Proteomes" id="UP001578633">
    <property type="component" value="Chromosome 3"/>
</dbReference>
<dbReference type="Pfam" id="PF06985">
    <property type="entry name" value="HET"/>
    <property type="match status" value="1"/>
</dbReference>
<proteinExistence type="predicted"/>
<dbReference type="PANTHER" id="PTHR33112:SF12">
    <property type="entry name" value="HETEROKARYON INCOMPATIBILITY DOMAIN-CONTAINING PROTEIN"/>
    <property type="match status" value="1"/>
</dbReference>
<evidence type="ECO:0000259" key="1">
    <source>
        <dbReference type="Pfam" id="PF06985"/>
    </source>
</evidence>
<comment type="caution">
    <text evidence="2">The sequence shown here is derived from an EMBL/GenBank/DDBJ whole genome shotgun (WGS) entry which is preliminary data.</text>
</comment>
<protein>
    <recommendedName>
        <fullName evidence="1">Heterokaryon incompatibility domain-containing protein</fullName>
    </recommendedName>
</protein>
<dbReference type="InterPro" id="IPR010730">
    <property type="entry name" value="HET"/>
</dbReference>
<evidence type="ECO:0000313" key="3">
    <source>
        <dbReference type="Proteomes" id="UP001578633"/>
    </source>
</evidence>
<name>A0ABR3UL99_9PLEO</name>
<sequence length="764" mass="85157">MVSNLNYSQALRQGWEDDRRFQSAFGKMPVYQSGMPQSLDVVLPQKESNQQINVGALGVWLKDCDRNHGEMCNRSFRESSSVAHPADDVPLILIDVVRLYLVESTSNEKYFALSYVWGKVDMLPTLTENVEARKEPSSLTGLQFPKTMSDAIKLVRLLGETYLWIDALCIVQDDKIQKARDLANMDAVYSKAFATIVAMDGTSADGGLPGVRPNTRPPQKIETLVIKLGSQDLDYDPDASDDNNVAINLVATPPELHLALESSPWDSRGWTFQEHLLSRRCIYFSQNYLYLQCGQRSRVLSECGINEQMPSEDDDEDDEYEGRRGKAPIVTALDNPLYDLAPSLVDLPAEAKPAETFRVYSKLVEKYTRRQLTYESDIINAFLGTFKALETFQGQVLCGLPVPTLDLALLWTPCGRVPRRGHSLHVGAGALALSGRARQEGRLRLGQALVTNRGTTLDVYGPSTVRTFDESVDRQFPSWSWVGWKGSVEYRFLADALAKEPLPTPLVSEYAMVLNGEEGKELLIIRDRVQERKPIPESQSSAAPATAAHSTNNITAELGALDISDSQKQASSWSLTPTLPNVLQFRAPTVPLTAFVISPTHEYISLSSHIHATTNQAVRPILDRAGKRCGLWWEQAGYVYVRRGVSPDAEKKMMFVGISRCEDTFKAREGPKRVEGEIEIFDDRAYRKELSSAMLGYYHASLVNGYDCGAAVKALKTTGARISSEKYEGAMRGDIKHTKFEFNINVITRPSYDINLVNTQDESL</sequence>
<gene>
    <name evidence="2" type="ORF">ACET3X_003700</name>
</gene>
<feature type="domain" description="Heterokaryon incompatibility" evidence="1">
    <location>
        <begin position="110"/>
        <end position="274"/>
    </location>
</feature>
<reference evidence="2 3" key="1">
    <citation type="submission" date="2024-09" db="EMBL/GenBank/DDBJ databases">
        <title>T2T genomes of carrot and Alternaria dauci and their utility for understanding host-pathogen interaction during carrot leaf blight disease.</title>
        <authorList>
            <person name="Liu W."/>
            <person name="Xu S."/>
            <person name="Ou C."/>
            <person name="Liu X."/>
            <person name="Zhuang F."/>
            <person name="Deng X.W."/>
        </authorList>
    </citation>
    <scope>NUCLEOTIDE SEQUENCE [LARGE SCALE GENOMIC DNA]</scope>
    <source>
        <strain evidence="2 3">A2016</strain>
    </source>
</reference>
<organism evidence="2 3">
    <name type="scientific">Alternaria dauci</name>
    <dbReference type="NCBI Taxonomy" id="48095"/>
    <lineage>
        <taxon>Eukaryota</taxon>
        <taxon>Fungi</taxon>
        <taxon>Dikarya</taxon>
        <taxon>Ascomycota</taxon>
        <taxon>Pezizomycotina</taxon>
        <taxon>Dothideomycetes</taxon>
        <taxon>Pleosporomycetidae</taxon>
        <taxon>Pleosporales</taxon>
        <taxon>Pleosporineae</taxon>
        <taxon>Pleosporaceae</taxon>
        <taxon>Alternaria</taxon>
        <taxon>Alternaria sect. Porri</taxon>
    </lineage>
</organism>
<dbReference type="EMBL" id="JBHGVX010000003">
    <property type="protein sequence ID" value="KAL1797094.1"/>
    <property type="molecule type" value="Genomic_DNA"/>
</dbReference>
<dbReference type="GeneID" id="96084022"/>
<dbReference type="PANTHER" id="PTHR33112">
    <property type="entry name" value="DOMAIN PROTEIN, PUTATIVE-RELATED"/>
    <property type="match status" value="1"/>
</dbReference>
<dbReference type="RefSeq" id="XP_069307678.1">
    <property type="nucleotide sequence ID" value="XM_069450370.1"/>
</dbReference>
<keyword evidence="3" id="KW-1185">Reference proteome</keyword>